<dbReference type="EMBL" id="ADFV01189485">
    <property type="status" value="NOT_ANNOTATED_CDS"/>
    <property type="molecule type" value="Genomic_DNA"/>
</dbReference>
<proteinExistence type="predicted"/>
<dbReference type="AlphaFoldDB" id="A0A2I3GMI3"/>
<accession>A0A2I3GMI3</accession>
<reference evidence="1" key="3">
    <citation type="submission" date="2025-09" db="UniProtKB">
        <authorList>
            <consortium name="Ensembl"/>
        </authorList>
    </citation>
    <scope>IDENTIFICATION</scope>
</reference>
<keyword evidence="2" id="KW-1185">Reference proteome</keyword>
<sequence>VLARRDLGLVPHGVSGVSSAARSTPQGRAVCSPLVAALSTLLLLRTHLLAAASLQGCGVLHILPIFLFSKGCRRDAQCACTVGPRAGGDRAGAVGAGCPGAAASGGPAVLHPWKRAGGRVRGASPPQGPQTARGFPLPSRWSSSPIPGCISIYPSPISSAHPGSLAPLGSPSRLLCPGLRRGLTPGRWFRPYLGFLVTPGLLPLPDSGEPGIKPARTLPVCQGISSESELRTRSFFFFPRSCLL</sequence>
<name>A0A2I3GMI3_NOMLE</name>
<dbReference type="Ensembl" id="ENSNLET00000013028.2">
    <property type="protein sequence ID" value="ENSNLEP00000032485.1"/>
    <property type="gene ID" value="ENSNLEG00000010194.2"/>
</dbReference>
<organism evidence="1 2">
    <name type="scientific">Nomascus leucogenys</name>
    <name type="common">Northern white-cheeked gibbon</name>
    <name type="synonym">Hylobates leucogenys</name>
    <dbReference type="NCBI Taxonomy" id="61853"/>
    <lineage>
        <taxon>Eukaryota</taxon>
        <taxon>Metazoa</taxon>
        <taxon>Chordata</taxon>
        <taxon>Craniata</taxon>
        <taxon>Vertebrata</taxon>
        <taxon>Euteleostomi</taxon>
        <taxon>Mammalia</taxon>
        <taxon>Eutheria</taxon>
        <taxon>Euarchontoglires</taxon>
        <taxon>Primates</taxon>
        <taxon>Haplorrhini</taxon>
        <taxon>Catarrhini</taxon>
        <taxon>Hylobatidae</taxon>
        <taxon>Nomascus</taxon>
    </lineage>
</organism>
<reference evidence="1" key="2">
    <citation type="submission" date="2025-08" db="UniProtKB">
        <authorList>
            <consortium name="Ensembl"/>
        </authorList>
    </citation>
    <scope>IDENTIFICATION</scope>
</reference>
<dbReference type="OMA" id="QTARGFP"/>
<evidence type="ECO:0000313" key="2">
    <source>
        <dbReference type="Proteomes" id="UP000001073"/>
    </source>
</evidence>
<dbReference type="GeneTree" id="ENSGT00500000046198"/>
<evidence type="ECO:0000313" key="1">
    <source>
        <dbReference type="Ensembl" id="ENSNLEP00000032485.1"/>
    </source>
</evidence>
<dbReference type="InParanoid" id="A0A2I3GMI3"/>
<protein>
    <submittedName>
        <fullName evidence="1">Uncharacterized protein</fullName>
    </submittedName>
</protein>
<reference evidence="1 2" key="1">
    <citation type="submission" date="2012-10" db="EMBL/GenBank/DDBJ databases">
        <authorList>
            <consortium name="Gibbon Genome Sequencing Consortium"/>
        </authorList>
    </citation>
    <scope>NUCLEOTIDE SEQUENCE [LARGE SCALE GENOMIC DNA]</scope>
</reference>
<dbReference type="Proteomes" id="UP000001073">
    <property type="component" value="Chromosome 12"/>
</dbReference>